<dbReference type="RefSeq" id="WP_184932694.1">
    <property type="nucleotide sequence ID" value="NZ_JACHJY010000012.1"/>
</dbReference>
<dbReference type="Pfam" id="PF09965">
    <property type="entry name" value="DUF2199"/>
    <property type="match status" value="1"/>
</dbReference>
<dbReference type="EMBL" id="JACHJY010000012">
    <property type="protein sequence ID" value="MBB4986176.1"/>
    <property type="molecule type" value="Genomic_DNA"/>
</dbReference>
<evidence type="ECO:0000313" key="1">
    <source>
        <dbReference type="EMBL" id="MBB4986176.1"/>
    </source>
</evidence>
<keyword evidence="2" id="KW-1185">Reference proteome</keyword>
<sequence>MSTPAPVPVSTCSCCGDALTDERRIDIRFGLPDAVLGVPESARRTPGPDALLSVDGVGAFVRCLLPLRLGGDTELVLGAWLEVDEETFRHAAEVWYDEAAYPELVVRGRLANKVKPWGAEVLGAEMTGRISDPGELPYLVEGHGPTAVRLLGEVWDRDHVLGRFPVPLPVAVRTDLGEGWSVERTAGLSARYADGTDRFTGSDRSVALTFFQDDQAGGRTAEEFLAALREGAPEVPDAQQYAESPAAGGGVRHAFWTTPEDTGRPWFDLTGYAVEPDGSAVGLYCSHEAAEARPWALHVWRSLRREAGAVTPR</sequence>
<organism evidence="1 2">
    <name type="scientific">Streptomyces nymphaeiformis</name>
    <dbReference type="NCBI Taxonomy" id="2663842"/>
    <lineage>
        <taxon>Bacteria</taxon>
        <taxon>Bacillati</taxon>
        <taxon>Actinomycetota</taxon>
        <taxon>Actinomycetes</taxon>
        <taxon>Kitasatosporales</taxon>
        <taxon>Streptomycetaceae</taxon>
        <taxon>Streptomyces</taxon>
    </lineage>
</organism>
<dbReference type="AlphaFoldDB" id="A0A7W7XG70"/>
<evidence type="ECO:0000313" key="2">
    <source>
        <dbReference type="Proteomes" id="UP000582643"/>
    </source>
</evidence>
<protein>
    <recommendedName>
        <fullName evidence="3">DUF2199 domain-containing protein</fullName>
    </recommendedName>
</protein>
<accession>A0A7W7XG70</accession>
<reference evidence="1 2" key="1">
    <citation type="submission" date="2020-08" db="EMBL/GenBank/DDBJ databases">
        <title>Genomic Encyclopedia of Type Strains, Phase III (KMG-III): the genomes of soil and plant-associated and newly described type strains.</title>
        <authorList>
            <person name="Whitman W."/>
        </authorList>
    </citation>
    <scope>NUCLEOTIDE SEQUENCE [LARGE SCALE GENOMIC DNA]</scope>
    <source>
        <strain evidence="1 2">SFB5A</strain>
    </source>
</reference>
<comment type="caution">
    <text evidence="1">The sequence shown here is derived from an EMBL/GenBank/DDBJ whole genome shotgun (WGS) entry which is preliminary data.</text>
</comment>
<gene>
    <name evidence="1" type="ORF">GGE06_007143</name>
</gene>
<proteinExistence type="predicted"/>
<evidence type="ECO:0008006" key="3">
    <source>
        <dbReference type="Google" id="ProtNLM"/>
    </source>
</evidence>
<dbReference type="InterPro" id="IPR018697">
    <property type="entry name" value="DUF2199"/>
</dbReference>
<name>A0A7W7XG70_9ACTN</name>
<dbReference type="Proteomes" id="UP000582643">
    <property type="component" value="Unassembled WGS sequence"/>
</dbReference>